<dbReference type="AlphaFoldDB" id="A0A2K4WLN7"/>
<dbReference type="InterPro" id="IPR006441">
    <property type="entry name" value="Phage_P2_GpN"/>
</dbReference>
<reference evidence="2" key="1">
    <citation type="submission" date="2017-11" db="EMBL/GenBank/DDBJ databases">
        <authorList>
            <person name="Blom J."/>
        </authorList>
    </citation>
    <scope>NUCLEOTIDE SEQUENCE [LARGE SCALE GENOMIC DNA]</scope>
</reference>
<dbReference type="Proteomes" id="UP000238093">
    <property type="component" value="Chromosome I"/>
</dbReference>
<dbReference type="NCBIfam" id="TIGR01551">
    <property type="entry name" value="major_capsid_P2"/>
    <property type="match status" value="1"/>
</dbReference>
<evidence type="ECO:0000313" key="1">
    <source>
        <dbReference type="EMBL" id="SOS36807.1"/>
    </source>
</evidence>
<accession>A0A2K4WLN7</accession>
<organism evidence="1 2">
    <name type="scientific">Pseudomonas syringae group genomosp. 3</name>
    <dbReference type="NCBI Taxonomy" id="251701"/>
    <lineage>
        <taxon>Bacteria</taxon>
        <taxon>Pseudomonadati</taxon>
        <taxon>Pseudomonadota</taxon>
        <taxon>Gammaproteobacteria</taxon>
        <taxon>Pseudomonadales</taxon>
        <taxon>Pseudomonadaceae</taxon>
        <taxon>Pseudomonas</taxon>
    </lineage>
</organism>
<proteinExistence type="predicted"/>
<evidence type="ECO:0000313" key="2">
    <source>
        <dbReference type="Proteomes" id="UP000238093"/>
    </source>
</evidence>
<sequence>MAATCRAQPVPLTLNRSGYSDMAQSLSTYGAKMFAALQVSLAESYGVELASKTFSVEPSIAQELNEAITHKSDFLQRINVIPVSEIKGQKVFLGVSGPVTGRTNTKTTDREAKDASALDDDQYELFSTESDVSLPYAKIDAWAKFPDFQQRYSSAVQKQIALDRLMIGFHGLKAAPQTSITEFPMLQDVNKGWLQIAREQIPEQVLSQGLEAGKVRLGEGGDYANLDALVHDTKQMVDERVRDGGDLIAIIGSDLLAADKAKLYAKQGDVPTEKERIEDAQVIATYGGLPSFSVPFFPVNAVVVTSFDNLSIYFQDSSWRKQTVDNPKRSRVEDYNSRNEGYVIEQLEKFAMTENVELVKA</sequence>
<name>A0A2K4WLN7_9PSED</name>
<dbReference type="EMBL" id="LT963408">
    <property type="protein sequence ID" value="SOS36807.1"/>
    <property type="molecule type" value="Genomic_DNA"/>
</dbReference>
<protein>
    <submittedName>
        <fullName evidence="1">Capsid protein</fullName>
    </submittedName>
</protein>
<dbReference type="Pfam" id="PF05125">
    <property type="entry name" value="Phage_cap_P2"/>
    <property type="match status" value="1"/>
</dbReference>
<gene>
    <name evidence="1" type="ORF">CFBP6411_05450</name>
</gene>